<keyword evidence="2" id="KW-1185">Reference proteome</keyword>
<sequence length="68" mass="7702">MSTQTATQTDPLHDALRQELLRLAQREDDAASREATRVHYWEPTPVTVIVHRQCAAALREAADELLPH</sequence>
<accession>A0ABR8N8S5</accession>
<dbReference type="EMBL" id="JACXYZ010000001">
    <property type="protein sequence ID" value="MBD3924537.1"/>
    <property type="molecule type" value="Genomic_DNA"/>
</dbReference>
<dbReference type="Proteomes" id="UP000618818">
    <property type="component" value="Unassembled WGS sequence"/>
</dbReference>
<evidence type="ECO:0000313" key="1">
    <source>
        <dbReference type="EMBL" id="MBD3924537.1"/>
    </source>
</evidence>
<comment type="caution">
    <text evidence="1">The sequence shown here is derived from an EMBL/GenBank/DDBJ whole genome shotgun (WGS) entry which is preliminary data.</text>
</comment>
<proteinExistence type="predicted"/>
<name>A0ABR8N8S5_9ACTN</name>
<dbReference type="RefSeq" id="WP_191194300.1">
    <property type="nucleotide sequence ID" value="NZ_JACXYZ010000001.1"/>
</dbReference>
<evidence type="ECO:0000313" key="2">
    <source>
        <dbReference type="Proteomes" id="UP000618818"/>
    </source>
</evidence>
<reference evidence="1 2" key="1">
    <citation type="submission" date="2020-09" db="EMBL/GenBank/DDBJ databases">
        <title>novel species in genus Nocardioides.</title>
        <authorList>
            <person name="Zhang G."/>
        </authorList>
    </citation>
    <scope>NUCLEOTIDE SEQUENCE [LARGE SCALE GENOMIC DNA]</scope>
    <source>
        <strain evidence="1 2">KCTC 39551</strain>
    </source>
</reference>
<protein>
    <submittedName>
        <fullName evidence="1">Uncharacterized protein</fullName>
    </submittedName>
</protein>
<organism evidence="1 2">
    <name type="scientific">Nocardioides cavernae</name>
    <dbReference type="NCBI Taxonomy" id="1921566"/>
    <lineage>
        <taxon>Bacteria</taxon>
        <taxon>Bacillati</taxon>
        <taxon>Actinomycetota</taxon>
        <taxon>Actinomycetes</taxon>
        <taxon>Propionibacteriales</taxon>
        <taxon>Nocardioidaceae</taxon>
        <taxon>Nocardioides</taxon>
    </lineage>
</organism>
<gene>
    <name evidence="1" type="ORF">IEZ26_07900</name>
</gene>